<dbReference type="GeneID" id="85376072"/>
<dbReference type="EMBL" id="MOPA01000006">
    <property type="protein sequence ID" value="KAK1537791.1"/>
    <property type="molecule type" value="Genomic_DNA"/>
</dbReference>
<evidence type="ECO:0000313" key="3">
    <source>
        <dbReference type="Proteomes" id="UP001241169"/>
    </source>
</evidence>
<reference evidence="2 3" key="1">
    <citation type="submission" date="2016-10" db="EMBL/GenBank/DDBJ databases">
        <title>The genome sequence of Colletotrichum fioriniae PJ7.</title>
        <authorList>
            <person name="Baroncelli R."/>
        </authorList>
    </citation>
    <scope>NUCLEOTIDE SEQUENCE [LARGE SCALE GENOMIC DNA]</scope>
    <source>
        <strain evidence="2 3">IMI 384185</strain>
    </source>
</reference>
<evidence type="ECO:0000256" key="1">
    <source>
        <dbReference type="SAM" id="MobiDB-lite"/>
    </source>
</evidence>
<sequence>METDLHPATMPAKPREVRADNRHPQLQQTPLARILLIPPPPKLKWRNPGSHHLEPECTVPEKCIHFYERIDKARCFDVNDMDNPVFDVLREAKQINMVHVRFDGPWFVNEAPLYSLPGTRRARFGEDPIYDAEAFWRQWDVPFLCHWAKARDVARLLGSFRGSGRWRYTSMIGVGIVVETGRNIGMQYRSTLPSRTRNCRMHFLRGRGWDEFAEYRFFRVQVLVRHHYVSHEKESRRGTDYPLSS</sequence>
<proteinExistence type="predicted"/>
<feature type="region of interest" description="Disordered" evidence="1">
    <location>
        <begin position="1"/>
        <end position="25"/>
    </location>
</feature>
<name>A0ABQ9SJ21_9PEZI</name>
<gene>
    <name evidence="2" type="ORF">CPAR01_07904</name>
</gene>
<comment type="caution">
    <text evidence="2">The sequence shown here is derived from an EMBL/GenBank/DDBJ whole genome shotgun (WGS) entry which is preliminary data.</text>
</comment>
<dbReference type="RefSeq" id="XP_060348543.1">
    <property type="nucleotide sequence ID" value="XM_060492173.1"/>
</dbReference>
<protein>
    <submittedName>
        <fullName evidence="2">Uncharacterized protein</fullName>
    </submittedName>
</protein>
<keyword evidence="3" id="KW-1185">Reference proteome</keyword>
<accession>A0ABQ9SJ21</accession>
<evidence type="ECO:0000313" key="2">
    <source>
        <dbReference type="EMBL" id="KAK1537791.1"/>
    </source>
</evidence>
<dbReference type="Proteomes" id="UP001241169">
    <property type="component" value="Unassembled WGS sequence"/>
</dbReference>
<organism evidence="2 3">
    <name type="scientific">Colletotrichum paranaense</name>
    <dbReference type="NCBI Taxonomy" id="1914294"/>
    <lineage>
        <taxon>Eukaryota</taxon>
        <taxon>Fungi</taxon>
        <taxon>Dikarya</taxon>
        <taxon>Ascomycota</taxon>
        <taxon>Pezizomycotina</taxon>
        <taxon>Sordariomycetes</taxon>
        <taxon>Hypocreomycetidae</taxon>
        <taxon>Glomerellales</taxon>
        <taxon>Glomerellaceae</taxon>
        <taxon>Colletotrichum</taxon>
        <taxon>Colletotrichum acutatum species complex</taxon>
    </lineage>
</organism>
<feature type="compositionally biased region" description="Basic and acidic residues" evidence="1">
    <location>
        <begin position="13"/>
        <end position="23"/>
    </location>
</feature>